<gene>
    <name evidence="1" type="ORF">DSCOOX_37390</name>
</gene>
<keyword evidence="2" id="KW-1185">Reference proteome</keyword>
<dbReference type="InterPro" id="IPR003748">
    <property type="entry name" value="DUF169"/>
</dbReference>
<evidence type="ECO:0000313" key="2">
    <source>
        <dbReference type="Proteomes" id="UP000422108"/>
    </source>
</evidence>
<sequence>MEPLKHEPLMEALGLTQEPLGIFYTDRQPSSGYAPRAQVPLGRLAEAPDGEMHWNSCVLGKVRRACRENKAAYFDHTRYGCLGGAFFMGFKPHYEDFEPDLLSTGIPGRFEGERYVDGPETGKAFYDGFEPPRATGRFLVTQPLGLFKKDEQPELVAFFPGPGALIGLNGLTTFVTRDPQAVCTPFGMACCNLIAWPRKLLCMGEQKAVVGCFDINGLKYLKTGGLTYVVPFSLFKKMVAVWPESVLGTRAWKRLKISTDWS</sequence>
<dbReference type="Proteomes" id="UP000422108">
    <property type="component" value="Chromosome"/>
</dbReference>
<evidence type="ECO:0008006" key="3">
    <source>
        <dbReference type="Google" id="ProtNLM"/>
    </source>
</evidence>
<dbReference type="RefSeq" id="WP_155311603.1">
    <property type="nucleotide sequence ID" value="NZ_AP021879.1"/>
</dbReference>
<dbReference type="EMBL" id="AP021879">
    <property type="protein sequence ID" value="BBO90559.1"/>
    <property type="molecule type" value="Genomic_DNA"/>
</dbReference>
<organism evidence="1 2">
    <name type="scientific">Desulfosarcina ovata subsp. ovata</name>
    <dbReference type="NCBI Taxonomy" id="2752305"/>
    <lineage>
        <taxon>Bacteria</taxon>
        <taxon>Pseudomonadati</taxon>
        <taxon>Thermodesulfobacteriota</taxon>
        <taxon>Desulfobacteria</taxon>
        <taxon>Desulfobacterales</taxon>
        <taxon>Desulfosarcinaceae</taxon>
        <taxon>Desulfosarcina</taxon>
    </lineage>
</organism>
<dbReference type="AlphaFoldDB" id="A0A5K8ADD1"/>
<protein>
    <recommendedName>
        <fullName evidence="3">DUF169 domain-containing protein</fullName>
    </recommendedName>
</protein>
<evidence type="ECO:0000313" key="1">
    <source>
        <dbReference type="EMBL" id="BBO90559.1"/>
    </source>
</evidence>
<name>A0A5K8ADD1_9BACT</name>
<dbReference type="Pfam" id="PF02596">
    <property type="entry name" value="DUF169"/>
    <property type="match status" value="1"/>
</dbReference>
<proteinExistence type="predicted"/>
<accession>A0A5K8ADD1</accession>
<reference evidence="1 2" key="1">
    <citation type="submission" date="2019-11" db="EMBL/GenBank/DDBJ databases">
        <title>Comparative genomics of hydrocarbon-degrading Desulfosarcina strains.</title>
        <authorList>
            <person name="Watanabe M."/>
            <person name="Kojima H."/>
            <person name="Fukui M."/>
        </authorList>
    </citation>
    <scope>NUCLEOTIDE SEQUENCE [LARGE SCALE GENOMIC DNA]</scope>
    <source>
        <strain evidence="2">oXyS1</strain>
    </source>
</reference>